<dbReference type="InterPro" id="IPR056021">
    <property type="entry name" value="DUF7600"/>
</dbReference>
<dbReference type="RefSeq" id="XP_024709189.1">
    <property type="nucleotide sequence ID" value="XM_024851921.1"/>
</dbReference>
<evidence type="ECO:0000259" key="2">
    <source>
        <dbReference type="Pfam" id="PF24539"/>
    </source>
</evidence>
<dbReference type="Pfam" id="PF24539">
    <property type="entry name" value="DUF7600"/>
    <property type="match status" value="1"/>
</dbReference>
<dbReference type="AlphaFoldDB" id="A0A2I2GLY5"/>
<evidence type="ECO:0000313" key="3">
    <source>
        <dbReference type="EMBL" id="PLB53887.1"/>
    </source>
</evidence>
<keyword evidence="4" id="KW-1185">Reference proteome</keyword>
<dbReference type="InterPro" id="IPR001810">
    <property type="entry name" value="F-box_dom"/>
</dbReference>
<feature type="domain" description="DUF7600" evidence="2">
    <location>
        <begin position="361"/>
        <end position="517"/>
    </location>
</feature>
<gene>
    <name evidence="3" type="ORF">P170DRAFT_460202</name>
</gene>
<dbReference type="Gene3D" id="1.20.1280.50">
    <property type="match status" value="1"/>
</dbReference>
<dbReference type="GeneID" id="36559619"/>
<dbReference type="EMBL" id="MSFO01000001">
    <property type="protein sequence ID" value="PLB53887.1"/>
    <property type="molecule type" value="Genomic_DNA"/>
</dbReference>
<organism evidence="3 4">
    <name type="scientific">Aspergillus steynii IBT 23096</name>
    <dbReference type="NCBI Taxonomy" id="1392250"/>
    <lineage>
        <taxon>Eukaryota</taxon>
        <taxon>Fungi</taxon>
        <taxon>Dikarya</taxon>
        <taxon>Ascomycota</taxon>
        <taxon>Pezizomycotina</taxon>
        <taxon>Eurotiomycetes</taxon>
        <taxon>Eurotiomycetidae</taxon>
        <taxon>Eurotiales</taxon>
        <taxon>Aspergillaceae</taxon>
        <taxon>Aspergillus</taxon>
        <taxon>Aspergillus subgen. Circumdati</taxon>
    </lineage>
</organism>
<feature type="domain" description="F-box" evidence="1">
    <location>
        <begin position="211"/>
        <end position="238"/>
    </location>
</feature>
<sequence>MERPNIYCSFCGVVILADNFEEPPSLEVRRPWYSEARAIRMRHGASDDISLTGVGILRSRSVLHVPVEVDSTYQNTENLEPVMLSQNLGDSWGFGFHDACWGLFLLRLGVVKDEIDNVLQCLFIQFLNSPWPGFSSLDFGHDYGGAANTHKSWGLPRPVDLTSPLYADPNAIPSFDMVELKTPPSLLLRIAHQTDITGESRPQSASPAFGNLSLELVYEIFSYLPCSQLAKLRLVCRDLSWKARPDQLPQSYWKSRFYLGQELGFMCPNSSMVARDWFRAYWGTTSFLVAGELSLVNRKRIWSLLEPIAMLVESHLPLPLAKAGYIVPLPDKDEQECYTYSAADAHADVSGDIYLMQSFSGQISPKKERGPLENGCDMLELRAVHFAPCGHQEGLQITISGLRLGTRVVLSGLSFDCRENMQVDESRLGICDTPMQWTIDVPSKSSIKSIKVAFCSLGLVGVKFIYRNGRSSTWVGQSQGDGVAYGTLNIPPDARECFLLAGLDDIKIVKLGMATSMETVGSGPLMNHLLSMKDRHDISIDSRLWTPDIPEHEDVKVTRLVPGSREGTFEPLVNIDFGGANGLLLESLSRVVMHMLSDIHPITRMEFHYIDGTVKAFGAGPFAAELSFCVDGPGRERITKVGILQNPVKLTFAGIQLVTNRGRTAHFASLRQQTRTEDVHYLPLHLGDVVTGLVGSIEESKRTFSKIGIQSQPGKEKHSSAIEHANYESFEPWEGVVKYDLEFAEPIIRTKGVSEYSTHASLQNVKSIRASIGLSGRSRAPDRISGLRFEFHHQQNASILGQWMEGSHEFTVDIASDESIQCVTVWITKDAMSGEYFGMYQGQVAAIRISTDHGQNLTFCPSADLNVLNTCLKTQYQATPYQELFEVEPRTDKEFIESRRLKFAVSEITDEETYCDRGVLSLWAKHKPSADRMANAAQARHIFYPPVGTRLAGIYVSCQKFAYLGCLYEPEA</sequence>
<comment type="caution">
    <text evidence="3">The sequence shown here is derived from an EMBL/GenBank/DDBJ whole genome shotgun (WGS) entry which is preliminary data.</text>
</comment>
<accession>A0A2I2GLY5</accession>
<dbReference type="STRING" id="1392250.A0A2I2GLY5"/>
<dbReference type="OrthoDB" id="5273847at2759"/>
<dbReference type="SUPFAM" id="SSF81383">
    <property type="entry name" value="F-box domain"/>
    <property type="match status" value="1"/>
</dbReference>
<dbReference type="VEuPathDB" id="FungiDB:P170DRAFT_460202"/>
<dbReference type="InterPro" id="IPR036047">
    <property type="entry name" value="F-box-like_dom_sf"/>
</dbReference>
<name>A0A2I2GLY5_9EURO</name>
<dbReference type="Pfam" id="PF00646">
    <property type="entry name" value="F-box"/>
    <property type="match status" value="1"/>
</dbReference>
<reference evidence="3 4" key="1">
    <citation type="submission" date="2016-12" db="EMBL/GenBank/DDBJ databases">
        <title>The genomes of Aspergillus section Nigri reveals drivers in fungal speciation.</title>
        <authorList>
            <consortium name="DOE Joint Genome Institute"/>
            <person name="Vesth T.C."/>
            <person name="Nybo J."/>
            <person name="Theobald S."/>
            <person name="Brandl J."/>
            <person name="Frisvad J.C."/>
            <person name="Nielsen K.F."/>
            <person name="Lyhne E.K."/>
            <person name="Kogle M.E."/>
            <person name="Kuo A."/>
            <person name="Riley R."/>
            <person name="Clum A."/>
            <person name="Nolan M."/>
            <person name="Lipzen A."/>
            <person name="Salamov A."/>
            <person name="Henrissat B."/>
            <person name="Wiebenga A."/>
            <person name="De Vries R.P."/>
            <person name="Grigoriev I.V."/>
            <person name="Mortensen U.H."/>
            <person name="Andersen M.R."/>
            <person name="Baker S.E."/>
        </authorList>
    </citation>
    <scope>NUCLEOTIDE SEQUENCE [LARGE SCALE GENOMIC DNA]</scope>
    <source>
        <strain evidence="3 4">IBT 23096</strain>
    </source>
</reference>
<proteinExistence type="predicted"/>
<protein>
    <submittedName>
        <fullName evidence="3">Uncharacterized protein</fullName>
    </submittedName>
</protein>
<dbReference type="CDD" id="cd09917">
    <property type="entry name" value="F-box_SF"/>
    <property type="match status" value="1"/>
</dbReference>
<evidence type="ECO:0000259" key="1">
    <source>
        <dbReference type="Pfam" id="PF00646"/>
    </source>
</evidence>
<evidence type="ECO:0000313" key="4">
    <source>
        <dbReference type="Proteomes" id="UP000234275"/>
    </source>
</evidence>
<dbReference type="Proteomes" id="UP000234275">
    <property type="component" value="Unassembled WGS sequence"/>
</dbReference>